<dbReference type="GO" id="GO:0006508">
    <property type="term" value="P:proteolysis"/>
    <property type="evidence" value="ECO:0007669"/>
    <property type="project" value="InterPro"/>
</dbReference>
<sequence>MNSENIAKSVVSYCNSLNLECEVLVNNSVSKSANVRNQEKESVQIEENCSIKIKINKNDRSLSISSNNLSNIKELIDSNLEVIDSLPSSDCISTTEVPIKFQDYKMNSFEPSVDWLFDFSQRTEKSALENKQITNSDGACSSYYYNCISFLNSNGISGSYKKFSYANNLAVVAGSNQDMQVGYDFCVASDHNKLIDPENFGCRIASNTVSSLNPQKIGNCNVPVLLDHSVSSSFIDYILSSINGNQVVSKTTFLKDKLNQKVFSDNVNIDSNPRDVQAVGYRPFDDEGINSHRVPLIENGVLKNWMLDRYTAKKLSLESNGHGSKGQSGITRPGIANISIKPGKLSKDEIIKSMQSGLYITSLFGFGVNLTTGDFSQGAQGFWIANGKIEYPISGITIASNLLDMFSEMKFSSDIPSQYIINSPNILFSNMSVACK</sequence>
<proteinExistence type="predicted"/>
<protein>
    <submittedName>
        <fullName evidence="3">PmbA, putative domain protein</fullName>
    </submittedName>
</protein>
<reference evidence="3 4" key="1">
    <citation type="journal article" date="2013" name="PLoS ONE">
        <title>Bacterial endosymbiosis in a chordate host: long-term co-evolution and conservation of secondary metabolism.</title>
        <authorList>
            <person name="Kwan J.C."/>
            <person name="Schmidt E.W."/>
        </authorList>
    </citation>
    <scope>NUCLEOTIDE SEQUENCE [LARGE SCALE GENOMIC DNA]</scope>
    <source>
        <strain evidence="4">L6</strain>
    </source>
</reference>
<dbReference type="EMBL" id="AXCJ01000001">
    <property type="protein sequence ID" value="ETO91961.1"/>
    <property type="molecule type" value="Genomic_DNA"/>
</dbReference>
<comment type="caution">
    <text evidence="3">The sequence shown here is derived from an EMBL/GenBank/DDBJ whole genome shotgun (WGS) entry which is preliminary data.</text>
</comment>
<dbReference type="STRING" id="1401685.P857_1142"/>
<dbReference type="InterPro" id="IPR045569">
    <property type="entry name" value="Metalloprtase-TldD/E_C"/>
</dbReference>
<dbReference type="AlphaFoldDB" id="W2V0L1"/>
<accession>W2V0L1</accession>
<dbReference type="InterPro" id="IPR035068">
    <property type="entry name" value="TldD/PmbA_N"/>
</dbReference>
<gene>
    <name evidence="3" type="ORF">P857_1142</name>
</gene>
<dbReference type="InterPro" id="IPR045570">
    <property type="entry name" value="Metalloprtase-TldD/E_cen_dom"/>
</dbReference>
<feature type="domain" description="Metalloprotease TldD/E C-terminal" evidence="1">
    <location>
        <begin position="221"/>
        <end position="434"/>
    </location>
</feature>
<dbReference type="GO" id="GO:0005829">
    <property type="term" value="C:cytosol"/>
    <property type="evidence" value="ECO:0007669"/>
    <property type="project" value="TreeGrafter"/>
</dbReference>
<dbReference type="InterPro" id="IPR036059">
    <property type="entry name" value="TldD/PmbA_sf"/>
</dbReference>
<dbReference type="PANTHER" id="PTHR43421">
    <property type="entry name" value="METALLOPROTEASE PMBA"/>
    <property type="match status" value="1"/>
</dbReference>
<organism evidence="3 4">
    <name type="scientific">Candidatus Xenolissoclinum pacificiensis L6</name>
    <dbReference type="NCBI Taxonomy" id="1401685"/>
    <lineage>
        <taxon>Bacteria</taxon>
        <taxon>Pseudomonadati</taxon>
        <taxon>Pseudomonadota</taxon>
        <taxon>Alphaproteobacteria</taxon>
        <taxon>Rickettsiales</taxon>
        <taxon>Anaplasmataceae</taxon>
        <taxon>Candidatus Xenolissoclinum</taxon>
    </lineage>
</organism>
<dbReference type="InterPro" id="IPR047657">
    <property type="entry name" value="PmbA"/>
</dbReference>
<dbReference type="PANTHER" id="PTHR43421:SF1">
    <property type="entry name" value="METALLOPROTEASE PMBA"/>
    <property type="match status" value="1"/>
</dbReference>
<dbReference type="Gene3D" id="3.30.2290.10">
    <property type="entry name" value="PmbA/TldD superfamily"/>
    <property type="match status" value="1"/>
</dbReference>
<name>W2V0L1_9RICK</name>
<evidence type="ECO:0000313" key="4">
    <source>
        <dbReference type="Proteomes" id="UP000018951"/>
    </source>
</evidence>
<dbReference type="GO" id="GO:0008237">
    <property type="term" value="F:metallopeptidase activity"/>
    <property type="evidence" value="ECO:0007669"/>
    <property type="project" value="InterPro"/>
</dbReference>
<dbReference type="Pfam" id="PF19290">
    <property type="entry name" value="PmbA_TldD_2nd"/>
    <property type="match status" value="1"/>
</dbReference>
<evidence type="ECO:0000259" key="2">
    <source>
        <dbReference type="Pfam" id="PF19290"/>
    </source>
</evidence>
<feature type="domain" description="Metalloprotease TldD/E central" evidence="2">
    <location>
        <begin position="110"/>
        <end position="212"/>
    </location>
</feature>
<dbReference type="SUPFAM" id="SSF111283">
    <property type="entry name" value="Putative modulator of DNA gyrase, PmbA/TldD"/>
    <property type="match status" value="1"/>
</dbReference>
<keyword evidence="4" id="KW-1185">Reference proteome</keyword>
<dbReference type="Proteomes" id="UP000018951">
    <property type="component" value="Unassembled WGS sequence"/>
</dbReference>
<dbReference type="Pfam" id="PF19289">
    <property type="entry name" value="PmbA_TldD_3rd"/>
    <property type="match status" value="1"/>
</dbReference>
<evidence type="ECO:0000313" key="3">
    <source>
        <dbReference type="EMBL" id="ETO91961.1"/>
    </source>
</evidence>
<evidence type="ECO:0000259" key="1">
    <source>
        <dbReference type="Pfam" id="PF19289"/>
    </source>
</evidence>